<accession>A0A955LAS1</accession>
<dbReference type="EMBL" id="JAGQLF010000011">
    <property type="protein sequence ID" value="MCA9386688.1"/>
    <property type="molecule type" value="Genomic_DNA"/>
</dbReference>
<evidence type="ECO:0000313" key="2">
    <source>
        <dbReference type="Proteomes" id="UP000714915"/>
    </source>
</evidence>
<reference evidence="1" key="1">
    <citation type="submission" date="2020-04" db="EMBL/GenBank/DDBJ databases">
        <authorList>
            <person name="Zhang T."/>
        </authorList>
    </citation>
    <scope>NUCLEOTIDE SEQUENCE</scope>
    <source>
        <strain evidence="1">HKST-UBA09</strain>
    </source>
</reference>
<protein>
    <submittedName>
        <fullName evidence="1">Uncharacterized protein</fullName>
    </submittedName>
</protein>
<name>A0A955LAS1_9BACT</name>
<organism evidence="1 2">
    <name type="scientific">Candidatus Dojkabacteria bacterium</name>
    <dbReference type="NCBI Taxonomy" id="2099670"/>
    <lineage>
        <taxon>Bacteria</taxon>
        <taxon>Candidatus Dojkabacteria</taxon>
    </lineage>
</organism>
<dbReference type="AlphaFoldDB" id="A0A955LAS1"/>
<evidence type="ECO:0000313" key="1">
    <source>
        <dbReference type="EMBL" id="MCA9386688.1"/>
    </source>
</evidence>
<comment type="caution">
    <text evidence="1">The sequence shown here is derived from an EMBL/GenBank/DDBJ whole genome shotgun (WGS) entry which is preliminary data.</text>
</comment>
<dbReference type="Proteomes" id="UP000714915">
    <property type="component" value="Unassembled WGS sequence"/>
</dbReference>
<sequence length="137" mass="15846">MENINTNNKMEVISYVDSELQKLSCDNSYNSITHLVIEELIDCVGRNNTINKLGSLVKDGNENKRFIISSNCANYSQVNSEIAGIVYVLRMDHNMKIYWDFEVVEENIRNRKLQKQLLNEKREREPNTALGHILRAA</sequence>
<proteinExistence type="predicted"/>
<reference evidence="1" key="2">
    <citation type="journal article" date="2021" name="Microbiome">
        <title>Successional dynamics and alternative stable states in a saline activated sludge microbial community over 9 years.</title>
        <authorList>
            <person name="Wang Y."/>
            <person name="Ye J."/>
            <person name="Ju F."/>
            <person name="Liu L."/>
            <person name="Boyd J.A."/>
            <person name="Deng Y."/>
            <person name="Parks D.H."/>
            <person name="Jiang X."/>
            <person name="Yin X."/>
            <person name="Woodcroft B.J."/>
            <person name="Tyson G.W."/>
            <person name="Hugenholtz P."/>
            <person name="Polz M.F."/>
            <person name="Zhang T."/>
        </authorList>
    </citation>
    <scope>NUCLEOTIDE SEQUENCE</scope>
    <source>
        <strain evidence="1">HKST-UBA09</strain>
    </source>
</reference>
<gene>
    <name evidence="1" type="ORF">KC669_01495</name>
</gene>